<keyword evidence="1" id="KW-0812">Transmembrane</keyword>
<dbReference type="Proteomes" id="UP001056336">
    <property type="component" value="Chromosome"/>
</dbReference>
<keyword evidence="1" id="KW-1133">Transmembrane helix</keyword>
<sequence length="267" mass="28878">MSQRAAAETTWSRRLATPRQLWAQSRRAERVAVVIGCLLIASGLLHLLVAVRYPRPWDGPLSWRKPVTFGLSFGTSLLALTWLSRPLQVGTRLRDVALTVFTLDCLIEVAGITVQAWRHVPSHFDTESGFDTAVAYALAAGGAALVVVLGAAAVVAVRGRVDGPPPLRLALRAGFGLLLAGLASGAAMIVRGEYLIKTGHRQLAYDQAGFLKWFHAITLHAVLVLAGLAWLLARRPLPAARQLLIVRWAVGVYLALSLLVLLVLVWP</sequence>
<proteinExistence type="predicted"/>
<evidence type="ECO:0000313" key="2">
    <source>
        <dbReference type="EMBL" id="UQX90268.1"/>
    </source>
</evidence>
<feature type="transmembrane region" description="Helical" evidence="1">
    <location>
        <begin position="169"/>
        <end position="190"/>
    </location>
</feature>
<keyword evidence="3" id="KW-1185">Reference proteome</keyword>
<gene>
    <name evidence="2" type="ORF">M6D93_09770</name>
</gene>
<reference evidence="2" key="2">
    <citation type="submission" date="2022-05" db="EMBL/GenBank/DDBJ databases">
        <authorList>
            <person name="Kim J.-S."/>
            <person name="Lee K."/>
            <person name="Suh M."/>
            <person name="Eom M."/>
            <person name="Kim J.-S."/>
            <person name="Kim D.-S."/>
            <person name="Ko S.-H."/>
            <person name="Shin Y."/>
            <person name="Lee J.-S."/>
        </authorList>
    </citation>
    <scope>NUCLEOTIDE SEQUENCE</scope>
    <source>
        <strain evidence="2">N237</strain>
    </source>
</reference>
<feature type="transmembrane region" description="Helical" evidence="1">
    <location>
        <begin position="134"/>
        <end position="157"/>
    </location>
</feature>
<feature type="transmembrane region" description="Helical" evidence="1">
    <location>
        <begin position="66"/>
        <end position="84"/>
    </location>
</feature>
<feature type="transmembrane region" description="Helical" evidence="1">
    <location>
        <begin position="31"/>
        <end position="54"/>
    </location>
</feature>
<keyword evidence="1" id="KW-0472">Membrane</keyword>
<dbReference type="RefSeq" id="WP_249774164.1">
    <property type="nucleotide sequence ID" value="NZ_CP097332.1"/>
</dbReference>
<evidence type="ECO:0000256" key="1">
    <source>
        <dbReference type="SAM" id="Phobius"/>
    </source>
</evidence>
<organism evidence="2 3">
    <name type="scientific">Jatrophihabitans telluris</name>
    <dbReference type="NCBI Taxonomy" id="2038343"/>
    <lineage>
        <taxon>Bacteria</taxon>
        <taxon>Bacillati</taxon>
        <taxon>Actinomycetota</taxon>
        <taxon>Actinomycetes</taxon>
        <taxon>Jatrophihabitantales</taxon>
        <taxon>Jatrophihabitantaceae</taxon>
        <taxon>Jatrophihabitans</taxon>
    </lineage>
</organism>
<evidence type="ECO:0000313" key="3">
    <source>
        <dbReference type="Proteomes" id="UP001056336"/>
    </source>
</evidence>
<feature type="transmembrane region" description="Helical" evidence="1">
    <location>
        <begin position="96"/>
        <end position="114"/>
    </location>
</feature>
<feature type="transmembrane region" description="Helical" evidence="1">
    <location>
        <begin position="245"/>
        <end position="266"/>
    </location>
</feature>
<accession>A0ABY4R4V8</accession>
<name>A0ABY4R4V8_9ACTN</name>
<reference evidence="2" key="1">
    <citation type="journal article" date="2018" name="Int. J. Syst. Evol. Microbiol.">
        <title>Jatrophihabitans telluris sp. nov., isolated from sediment soil of lava forest wetlands and the emended description of the genus Jatrophihabitans.</title>
        <authorList>
            <person name="Lee K.C."/>
            <person name="Suh M.K."/>
            <person name="Eom M.K."/>
            <person name="Kim K.K."/>
            <person name="Kim J.S."/>
            <person name="Kim D.S."/>
            <person name="Ko S.H."/>
            <person name="Shin Y.K."/>
            <person name="Lee J.S."/>
        </authorList>
    </citation>
    <scope>NUCLEOTIDE SEQUENCE</scope>
    <source>
        <strain evidence="2">N237</strain>
    </source>
</reference>
<feature type="transmembrane region" description="Helical" evidence="1">
    <location>
        <begin position="210"/>
        <end position="233"/>
    </location>
</feature>
<dbReference type="EMBL" id="CP097332">
    <property type="protein sequence ID" value="UQX90268.1"/>
    <property type="molecule type" value="Genomic_DNA"/>
</dbReference>
<protein>
    <submittedName>
        <fullName evidence="2">Uncharacterized protein</fullName>
    </submittedName>
</protein>